<evidence type="ECO:0000313" key="1">
    <source>
        <dbReference type="EMBL" id="GGD30745.1"/>
    </source>
</evidence>
<dbReference type="RefSeq" id="WP_188853529.1">
    <property type="nucleotide sequence ID" value="NZ_BMJJ01000009.1"/>
</dbReference>
<dbReference type="Proteomes" id="UP000613160">
    <property type="component" value="Unassembled WGS sequence"/>
</dbReference>
<protein>
    <recommendedName>
        <fullName evidence="3">DUF3168 domain-containing protein</fullName>
    </recommendedName>
</protein>
<keyword evidence="2" id="KW-1185">Reference proteome</keyword>
<comment type="caution">
    <text evidence="1">The sequence shown here is derived from an EMBL/GenBank/DDBJ whole genome shotgun (WGS) entry which is preliminary data.</text>
</comment>
<sequence length="130" mass="14100">MTDHSLALQSAIVALLKGNDIAGDRIYVLPNAASTFPYVSMGPADATEDDAECIDGVEATQQIDVWSRSGSNAEAMLIAGQIRRLIHRQDIPITAATIAEIEVRSVRLFRDPDGKTTHVVIEVRAIIETE</sequence>
<dbReference type="Gene3D" id="3.30.2000.30">
    <property type="match status" value="1"/>
</dbReference>
<dbReference type="AlphaFoldDB" id="A0A917DDC1"/>
<proteinExistence type="predicted"/>
<organism evidence="1 2">
    <name type="scientific">Aureimonas glaciei</name>
    <dbReference type="NCBI Taxonomy" id="1776957"/>
    <lineage>
        <taxon>Bacteria</taxon>
        <taxon>Pseudomonadati</taxon>
        <taxon>Pseudomonadota</taxon>
        <taxon>Alphaproteobacteria</taxon>
        <taxon>Hyphomicrobiales</taxon>
        <taxon>Aurantimonadaceae</taxon>
        <taxon>Aureimonas</taxon>
    </lineage>
</organism>
<dbReference type="EMBL" id="BMJJ01000009">
    <property type="protein sequence ID" value="GGD30745.1"/>
    <property type="molecule type" value="Genomic_DNA"/>
</dbReference>
<evidence type="ECO:0000313" key="2">
    <source>
        <dbReference type="Proteomes" id="UP000613160"/>
    </source>
</evidence>
<gene>
    <name evidence="1" type="ORF">GCM10011335_37250</name>
</gene>
<evidence type="ECO:0008006" key="3">
    <source>
        <dbReference type="Google" id="ProtNLM"/>
    </source>
</evidence>
<name>A0A917DDC1_9HYPH</name>
<dbReference type="Pfam" id="PF11367">
    <property type="entry name" value="Tail_completion_gp17"/>
    <property type="match status" value="1"/>
</dbReference>
<dbReference type="InterPro" id="IPR053745">
    <property type="entry name" value="Viral_Tail_Comp_sf"/>
</dbReference>
<reference evidence="1" key="2">
    <citation type="submission" date="2020-09" db="EMBL/GenBank/DDBJ databases">
        <authorList>
            <person name="Sun Q."/>
            <person name="Zhou Y."/>
        </authorList>
    </citation>
    <scope>NUCLEOTIDE SEQUENCE</scope>
    <source>
        <strain evidence="1">CGMCC 1.15493</strain>
    </source>
</reference>
<reference evidence="1" key="1">
    <citation type="journal article" date="2014" name="Int. J. Syst. Evol. Microbiol.">
        <title>Complete genome sequence of Corynebacterium casei LMG S-19264T (=DSM 44701T), isolated from a smear-ripened cheese.</title>
        <authorList>
            <consortium name="US DOE Joint Genome Institute (JGI-PGF)"/>
            <person name="Walter F."/>
            <person name="Albersmeier A."/>
            <person name="Kalinowski J."/>
            <person name="Ruckert C."/>
        </authorList>
    </citation>
    <scope>NUCLEOTIDE SEQUENCE</scope>
    <source>
        <strain evidence="1">CGMCC 1.15493</strain>
    </source>
</reference>
<accession>A0A917DDC1</accession>
<dbReference type="InterPro" id="IPR021508">
    <property type="entry name" value="Gp17-like"/>
</dbReference>